<gene>
    <name evidence="1" type="ORF">H8R94_02345</name>
</gene>
<dbReference type="InterPro" id="IPR009711">
    <property type="entry name" value="UPF0473"/>
</dbReference>
<dbReference type="Pfam" id="PF06949">
    <property type="entry name" value="DUF1292"/>
    <property type="match status" value="1"/>
</dbReference>
<organism evidence="1 2">
    <name type="scientific">Roseburia lenta</name>
    <dbReference type="NCBI Taxonomy" id="2763061"/>
    <lineage>
        <taxon>Bacteria</taxon>
        <taxon>Bacillati</taxon>
        <taxon>Bacillota</taxon>
        <taxon>Clostridia</taxon>
        <taxon>Lachnospirales</taxon>
        <taxon>Lachnospiraceae</taxon>
        <taxon>Roseburia</taxon>
    </lineage>
</organism>
<sequence>MESITLVAPDTAEEITVYVLEETTLNQQKYLLVTEDSQGDTDAFILKEVAADDTDSTYEVVEDDVEFEAVVKIFQELVEDTDFEM</sequence>
<name>A0ABR7GDF0_9FIRM</name>
<protein>
    <submittedName>
        <fullName evidence="1">DUF1292 domain-containing protein</fullName>
    </submittedName>
</protein>
<evidence type="ECO:0000313" key="2">
    <source>
        <dbReference type="Proteomes" id="UP000643810"/>
    </source>
</evidence>
<proteinExistence type="predicted"/>
<dbReference type="Proteomes" id="UP000643810">
    <property type="component" value="Unassembled WGS sequence"/>
</dbReference>
<reference evidence="1 2" key="1">
    <citation type="submission" date="2020-08" db="EMBL/GenBank/DDBJ databases">
        <title>Genome public.</title>
        <authorList>
            <person name="Liu C."/>
            <person name="Sun Q."/>
        </authorList>
    </citation>
    <scope>NUCLEOTIDE SEQUENCE [LARGE SCALE GENOMIC DNA]</scope>
    <source>
        <strain evidence="1 2">NSJ-9</strain>
    </source>
</reference>
<dbReference type="RefSeq" id="WP_118280963.1">
    <property type="nucleotide sequence ID" value="NZ_JACOPG010000001.1"/>
</dbReference>
<evidence type="ECO:0000313" key="1">
    <source>
        <dbReference type="EMBL" id="MBC5685462.1"/>
    </source>
</evidence>
<accession>A0ABR7GDF0</accession>
<keyword evidence="2" id="KW-1185">Reference proteome</keyword>
<dbReference type="EMBL" id="JACOPG010000001">
    <property type="protein sequence ID" value="MBC5685462.1"/>
    <property type="molecule type" value="Genomic_DNA"/>
</dbReference>
<comment type="caution">
    <text evidence="1">The sequence shown here is derived from an EMBL/GenBank/DDBJ whole genome shotgun (WGS) entry which is preliminary data.</text>
</comment>